<protein>
    <submittedName>
        <fullName evidence="2">Uncharacterized protein</fullName>
    </submittedName>
</protein>
<dbReference type="OrthoDB" id="6365728at2759"/>
<dbReference type="AlphaFoldDB" id="A0A9W8YC02"/>
<dbReference type="Proteomes" id="UP001140560">
    <property type="component" value="Unassembled WGS sequence"/>
</dbReference>
<feature type="compositionally biased region" description="Basic and acidic residues" evidence="1">
    <location>
        <begin position="362"/>
        <end position="375"/>
    </location>
</feature>
<feature type="compositionally biased region" description="Pro residues" evidence="1">
    <location>
        <begin position="421"/>
        <end position="474"/>
    </location>
</feature>
<keyword evidence="3" id="KW-1185">Reference proteome</keyword>
<evidence type="ECO:0000313" key="2">
    <source>
        <dbReference type="EMBL" id="KAJ4372224.1"/>
    </source>
</evidence>
<evidence type="ECO:0000313" key="3">
    <source>
        <dbReference type="Proteomes" id="UP001140560"/>
    </source>
</evidence>
<name>A0A9W8YC02_9PLEO</name>
<sequence>MSISKLITYRVFGPFLFSLGRRYDKADSLFSSMSNHIRDKSTRKEAIWRQQTLLAAFTSSGAKQRINTAAGTVVEEIVNAVKHFADPREEEGIKIAVKRIVKLAAETWRFARLEREMISATMPALHDEEHPFTGPEYWPPYKSESTVIASLAGTSPPSDIPPKLLLRLFPVIYRESKHENFHGEGEKRDEGCIFHYGLALYDDAESVVQRTEELVSAGLPPFTTASPSTADGSGKFPPPAVPPPRGPPPPPPGPPPSAPAMGEAMSIKSRPRPPSLTEKSEKASIRSSIKPTTPPPPPSSILTLDVPSSPKSATEYRRPPPGPIDFVAPRNATGLLPFEIEGASRPPSPVKISLEPSTTAKPEPEPEPEPKHTLEPEPEVAAPPAEPIPRSPPTEAPPPPPSQPSRPPSPPVHTAASLPPEGQPIPSPSPPPPHPLVEPTLPSPSPPPAEPVPPPPPPPPPPPAEPVTEPPHPAPTESAILPTSYSVTTLQEGGNRDLPTPPQSRSGTPTRPVSPLFEAIDEIDALQSHRSRNSSASLSRRRSTHTRRTSDRAAEDDLPEINPPPRNRTSDEWLRTEHAIIQDGRERSHGTYGKDWQV</sequence>
<organism evidence="2 3">
    <name type="scientific">Neocucurbitaria cava</name>
    <dbReference type="NCBI Taxonomy" id="798079"/>
    <lineage>
        <taxon>Eukaryota</taxon>
        <taxon>Fungi</taxon>
        <taxon>Dikarya</taxon>
        <taxon>Ascomycota</taxon>
        <taxon>Pezizomycotina</taxon>
        <taxon>Dothideomycetes</taxon>
        <taxon>Pleosporomycetidae</taxon>
        <taxon>Pleosporales</taxon>
        <taxon>Pleosporineae</taxon>
        <taxon>Cucurbitariaceae</taxon>
        <taxon>Neocucurbitaria</taxon>
    </lineage>
</organism>
<feature type="region of interest" description="Disordered" evidence="1">
    <location>
        <begin position="219"/>
        <end position="598"/>
    </location>
</feature>
<comment type="caution">
    <text evidence="2">The sequence shown here is derived from an EMBL/GenBank/DDBJ whole genome shotgun (WGS) entry which is preliminary data.</text>
</comment>
<evidence type="ECO:0000256" key="1">
    <source>
        <dbReference type="SAM" id="MobiDB-lite"/>
    </source>
</evidence>
<reference evidence="2" key="1">
    <citation type="submission" date="2022-10" db="EMBL/GenBank/DDBJ databases">
        <title>Tapping the CABI collections for fungal endophytes: first genome assemblies for Collariella, Neodidymelliopsis, Ascochyta clinopodiicola, Didymella pomorum, Didymosphaeria variabile, Neocosmospora piperis and Neocucurbitaria cava.</title>
        <authorList>
            <person name="Hill R."/>
        </authorList>
    </citation>
    <scope>NUCLEOTIDE SEQUENCE</scope>
    <source>
        <strain evidence="2">IMI 356814</strain>
    </source>
</reference>
<feature type="compositionally biased region" description="Basic and acidic residues" evidence="1">
    <location>
        <begin position="568"/>
        <end position="589"/>
    </location>
</feature>
<accession>A0A9W8YC02</accession>
<dbReference type="EMBL" id="JAPEUY010000006">
    <property type="protein sequence ID" value="KAJ4372224.1"/>
    <property type="molecule type" value="Genomic_DNA"/>
</dbReference>
<proteinExistence type="predicted"/>
<feature type="compositionally biased region" description="Pro residues" evidence="1">
    <location>
        <begin position="384"/>
        <end position="411"/>
    </location>
</feature>
<feature type="compositionally biased region" description="Polar residues" evidence="1">
    <location>
        <begin position="481"/>
        <end position="492"/>
    </location>
</feature>
<gene>
    <name evidence="2" type="ORF">N0V83_003998</name>
</gene>
<feature type="compositionally biased region" description="Pro residues" evidence="1">
    <location>
        <begin position="236"/>
        <end position="258"/>
    </location>
</feature>